<keyword evidence="2" id="KW-0812">Transmembrane</keyword>
<reference evidence="3 4" key="1">
    <citation type="submission" date="2016-08" db="EMBL/GenBank/DDBJ databases">
        <title>Analysis of Carbohydrate Active Enzymes in Thermogemmatispora T81 Reveals Carbohydrate Degradation Ability.</title>
        <authorList>
            <person name="Tomazini A."/>
            <person name="Lal S."/>
            <person name="Stott M."/>
            <person name="Henrissat B."/>
            <person name="Polikarpov I."/>
            <person name="Sparling R."/>
            <person name="Levin D.B."/>
        </authorList>
    </citation>
    <scope>NUCLEOTIDE SEQUENCE [LARGE SCALE GENOMIC DNA]</scope>
    <source>
        <strain evidence="3 4">T81</strain>
    </source>
</reference>
<evidence type="ECO:0000313" key="4">
    <source>
        <dbReference type="Proteomes" id="UP000248706"/>
    </source>
</evidence>
<accession>A0A328VLT3</accession>
<feature type="transmembrane region" description="Helical" evidence="2">
    <location>
        <begin position="102"/>
        <end position="125"/>
    </location>
</feature>
<dbReference type="OrthoDB" id="151118at2"/>
<keyword evidence="2" id="KW-1133">Transmembrane helix</keyword>
<feature type="transmembrane region" description="Helical" evidence="2">
    <location>
        <begin position="69"/>
        <end position="90"/>
    </location>
</feature>
<evidence type="ECO:0000313" key="3">
    <source>
        <dbReference type="EMBL" id="RAQ96770.1"/>
    </source>
</evidence>
<dbReference type="Proteomes" id="UP000248706">
    <property type="component" value="Unassembled WGS sequence"/>
</dbReference>
<gene>
    <name evidence="3" type="ORF">A4R35_14605</name>
</gene>
<evidence type="ECO:0000256" key="2">
    <source>
        <dbReference type="SAM" id="Phobius"/>
    </source>
</evidence>
<dbReference type="AlphaFoldDB" id="A0A328VLT3"/>
<dbReference type="EMBL" id="MCIF01000002">
    <property type="protein sequence ID" value="RAQ96770.1"/>
    <property type="molecule type" value="Genomic_DNA"/>
</dbReference>
<name>A0A328VLT3_9CHLR</name>
<keyword evidence="4" id="KW-1185">Reference proteome</keyword>
<feature type="transmembrane region" description="Helical" evidence="2">
    <location>
        <begin position="298"/>
        <end position="318"/>
    </location>
</feature>
<proteinExistence type="predicted"/>
<evidence type="ECO:0000256" key="1">
    <source>
        <dbReference type="SAM" id="MobiDB-lite"/>
    </source>
</evidence>
<organism evidence="3 4">
    <name type="scientific">Thermogemmatispora tikiterensis</name>
    <dbReference type="NCBI Taxonomy" id="1825093"/>
    <lineage>
        <taxon>Bacteria</taxon>
        <taxon>Bacillati</taxon>
        <taxon>Chloroflexota</taxon>
        <taxon>Ktedonobacteria</taxon>
        <taxon>Thermogemmatisporales</taxon>
        <taxon>Thermogemmatisporaceae</taxon>
        <taxon>Thermogemmatispora</taxon>
    </lineage>
</organism>
<sequence length="331" mass="36856">MPASRSSSPYDYASDREWAGTRGYPLFFVYIKPRNLLRVALGLLIIVAGLAFCIWYSRNGSDPTPDSLVGLIYAVLGTVFLLLAGLLYSLHRRSRKSKKVIGGLRSALGWHMFFGLTGLALIFYHSFGNFNPRSGTYALYGLIALVISGIIGRSLDRIMPRLIAKEASKALTQEGEDRIEAISQQLQAIVEHNMQRVRGLTPSPASASPAISAAPERGGSAGRGRTLHGPWDLAYLTLEETPQELSRYEQSYRLVPDRKSPLSRPGALLPGAQEQMAALQAVEHAMRREQFYRYVIRYWRIFHILLALVTAGLVIWHLEYAASLVIPTLFH</sequence>
<comment type="caution">
    <text evidence="3">The sequence shown here is derived from an EMBL/GenBank/DDBJ whole genome shotgun (WGS) entry which is preliminary data.</text>
</comment>
<feature type="transmembrane region" description="Helical" evidence="2">
    <location>
        <begin position="36"/>
        <end position="57"/>
    </location>
</feature>
<feature type="region of interest" description="Disordered" evidence="1">
    <location>
        <begin position="201"/>
        <end position="222"/>
    </location>
</feature>
<keyword evidence="2" id="KW-0472">Membrane</keyword>
<feature type="compositionally biased region" description="Low complexity" evidence="1">
    <location>
        <begin position="202"/>
        <end position="215"/>
    </location>
</feature>
<feature type="transmembrane region" description="Helical" evidence="2">
    <location>
        <begin position="137"/>
        <end position="155"/>
    </location>
</feature>
<protein>
    <submittedName>
        <fullName evidence="3">Uncharacterized protein</fullName>
    </submittedName>
</protein>
<dbReference type="RefSeq" id="WP_112430617.1">
    <property type="nucleotide sequence ID" value="NZ_MCIF01000002.1"/>
</dbReference>